<dbReference type="Gene3D" id="1.10.443.10">
    <property type="entry name" value="Intergrase catalytic core"/>
    <property type="match status" value="1"/>
</dbReference>
<evidence type="ECO:0000256" key="4">
    <source>
        <dbReference type="ARBA" id="ARBA00023172"/>
    </source>
</evidence>
<dbReference type="InterPro" id="IPR010998">
    <property type="entry name" value="Integrase_recombinase_N"/>
</dbReference>
<dbReference type="PANTHER" id="PTHR30349:SF64">
    <property type="entry name" value="PROPHAGE INTEGRASE INTD-RELATED"/>
    <property type="match status" value="1"/>
</dbReference>
<evidence type="ECO:0000256" key="5">
    <source>
        <dbReference type="PROSITE-ProRule" id="PRU01248"/>
    </source>
</evidence>
<dbReference type="EMBL" id="JAVTTP010000001">
    <property type="protein sequence ID" value="MDT7828344.1"/>
    <property type="molecule type" value="Genomic_DNA"/>
</dbReference>
<evidence type="ECO:0000256" key="1">
    <source>
        <dbReference type="ARBA" id="ARBA00008857"/>
    </source>
</evidence>
<organism evidence="8 9">
    <name type="scientific">Pricia mediterranea</name>
    <dbReference type="NCBI Taxonomy" id="3076079"/>
    <lineage>
        <taxon>Bacteria</taxon>
        <taxon>Pseudomonadati</taxon>
        <taxon>Bacteroidota</taxon>
        <taxon>Flavobacteriia</taxon>
        <taxon>Flavobacteriales</taxon>
        <taxon>Flavobacteriaceae</taxon>
        <taxon>Pricia</taxon>
    </lineage>
</organism>
<feature type="domain" description="Tyr recombinase" evidence="6">
    <location>
        <begin position="229"/>
        <end position="414"/>
    </location>
</feature>
<reference evidence="8 9" key="1">
    <citation type="submission" date="2023-09" db="EMBL/GenBank/DDBJ databases">
        <title>Novel taxa isolated from Blanes Bay.</title>
        <authorList>
            <person name="Rey-Velasco X."/>
            <person name="Lucena T."/>
        </authorList>
    </citation>
    <scope>NUCLEOTIDE SEQUENCE [LARGE SCALE GENOMIC DNA]</scope>
    <source>
        <strain evidence="8 9">S334</strain>
    </source>
</reference>
<dbReference type="InterPro" id="IPR044068">
    <property type="entry name" value="CB"/>
</dbReference>
<sequence length="420" mass="49030">MAKIRLILDTRTRSKSRKSGLYPVVLKIIHHKVGLIYMGVRTSKSGWDDKYHQLRKSAYENRNLNCDDENRRLNGKFYQAKSVVDELGDSVEHLDVKRLREYIEKAWDENPNSELKKKVENEISLETWGQRLIQRKRAANLPNTAKWLRGGINAIVSFNDGNDIMLFDITVSFLKDFEAYHLSKGNSKNTISIYLRAVRSIYNSAISEDRFTPLKNVFQHYKVPRTKRTKKRALLKEELRKIKALKYPEGTVMWHAYNYLFIMFYCRGMNFIDLVKIKTKDFKDGRLSYGRSKTGEPFSISIPNDLQKIMQYYIERKKPNEYLFPNYNDGSTEQFQKYKSQRRRMNERLKLMAEDAGITTELTTYSIRHSWATIAKYTGISTALISEGLGHSSVKTTEVYLKDFENAALDEITEKVASII</sequence>
<dbReference type="RefSeq" id="WP_314013617.1">
    <property type="nucleotide sequence ID" value="NZ_JAVTTP010000001.1"/>
</dbReference>
<evidence type="ECO:0000256" key="3">
    <source>
        <dbReference type="ARBA" id="ARBA00023125"/>
    </source>
</evidence>
<keyword evidence="3 5" id="KW-0238">DNA-binding</keyword>
<name>A0ABU3L3N0_9FLAO</name>
<dbReference type="Proteomes" id="UP001250656">
    <property type="component" value="Unassembled WGS sequence"/>
</dbReference>
<dbReference type="PANTHER" id="PTHR30349">
    <property type="entry name" value="PHAGE INTEGRASE-RELATED"/>
    <property type="match status" value="1"/>
</dbReference>
<dbReference type="InterPro" id="IPR011010">
    <property type="entry name" value="DNA_brk_join_enz"/>
</dbReference>
<dbReference type="InterPro" id="IPR013762">
    <property type="entry name" value="Integrase-like_cat_sf"/>
</dbReference>
<dbReference type="InterPro" id="IPR025269">
    <property type="entry name" value="SAM-like_dom"/>
</dbReference>
<comment type="similarity">
    <text evidence="1">Belongs to the 'phage' integrase family.</text>
</comment>
<evidence type="ECO:0000259" key="7">
    <source>
        <dbReference type="PROSITE" id="PS51900"/>
    </source>
</evidence>
<evidence type="ECO:0000313" key="8">
    <source>
        <dbReference type="EMBL" id="MDT7828344.1"/>
    </source>
</evidence>
<keyword evidence="2" id="KW-0229">DNA integration</keyword>
<accession>A0ABU3L3N0</accession>
<dbReference type="InterPro" id="IPR002104">
    <property type="entry name" value="Integrase_catalytic"/>
</dbReference>
<proteinExistence type="inferred from homology"/>
<dbReference type="Pfam" id="PF13102">
    <property type="entry name" value="Phage_int_SAM_5"/>
    <property type="match status" value="1"/>
</dbReference>
<feature type="domain" description="Core-binding (CB)" evidence="7">
    <location>
        <begin position="123"/>
        <end position="206"/>
    </location>
</feature>
<evidence type="ECO:0000259" key="6">
    <source>
        <dbReference type="PROSITE" id="PS51898"/>
    </source>
</evidence>
<protein>
    <submittedName>
        <fullName evidence="8">Site-specific integrase</fullName>
    </submittedName>
</protein>
<evidence type="ECO:0000313" key="9">
    <source>
        <dbReference type="Proteomes" id="UP001250656"/>
    </source>
</evidence>
<keyword evidence="9" id="KW-1185">Reference proteome</keyword>
<comment type="caution">
    <text evidence="8">The sequence shown here is derived from an EMBL/GenBank/DDBJ whole genome shotgun (WGS) entry which is preliminary data.</text>
</comment>
<dbReference type="Pfam" id="PF00589">
    <property type="entry name" value="Phage_integrase"/>
    <property type="match status" value="1"/>
</dbReference>
<dbReference type="PROSITE" id="PS51898">
    <property type="entry name" value="TYR_RECOMBINASE"/>
    <property type="match status" value="1"/>
</dbReference>
<dbReference type="PROSITE" id="PS51900">
    <property type="entry name" value="CB"/>
    <property type="match status" value="1"/>
</dbReference>
<dbReference type="Gene3D" id="1.10.150.130">
    <property type="match status" value="1"/>
</dbReference>
<keyword evidence="4" id="KW-0233">DNA recombination</keyword>
<dbReference type="InterPro" id="IPR050090">
    <property type="entry name" value="Tyrosine_recombinase_XerCD"/>
</dbReference>
<dbReference type="SUPFAM" id="SSF56349">
    <property type="entry name" value="DNA breaking-rejoining enzymes"/>
    <property type="match status" value="1"/>
</dbReference>
<evidence type="ECO:0000256" key="2">
    <source>
        <dbReference type="ARBA" id="ARBA00022908"/>
    </source>
</evidence>
<gene>
    <name evidence="8" type="ORF">RQM65_06685</name>
</gene>